<dbReference type="Proteomes" id="UP000184550">
    <property type="component" value="Unassembled WGS sequence"/>
</dbReference>
<comment type="caution">
    <text evidence="3">The sequence shown here is derived from an EMBL/GenBank/DDBJ whole genome shotgun (WGS) entry which is preliminary data.</text>
</comment>
<feature type="transmembrane region" description="Helical" evidence="2">
    <location>
        <begin position="52"/>
        <end position="78"/>
    </location>
</feature>
<keyword evidence="2" id="KW-0812">Transmembrane</keyword>
<dbReference type="OrthoDB" id="503367at2"/>
<keyword evidence="2" id="KW-0472">Membrane</keyword>
<feature type="compositionally biased region" description="Polar residues" evidence="1">
    <location>
        <begin position="1"/>
        <end position="31"/>
    </location>
</feature>
<feature type="region of interest" description="Disordered" evidence="1">
    <location>
        <begin position="607"/>
        <end position="719"/>
    </location>
</feature>
<evidence type="ECO:0000313" key="4">
    <source>
        <dbReference type="Proteomes" id="UP000184550"/>
    </source>
</evidence>
<evidence type="ECO:0000313" key="3">
    <source>
        <dbReference type="EMBL" id="VXD15521.1"/>
    </source>
</evidence>
<dbReference type="EMBL" id="CZCU02000124">
    <property type="protein sequence ID" value="VXD15521.1"/>
    <property type="molecule type" value="Genomic_DNA"/>
</dbReference>
<reference evidence="3" key="1">
    <citation type="submission" date="2019-10" db="EMBL/GenBank/DDBJ databases">
        <authorList>
            <consortium name="Genoscope - CEA"/>
            <person name="William W."/>
        </authorList>
    </citation>
    <scope>NUCLEOTIDE SEQUENCE [LARGE SCALE GENOMIC DNA]</scope>
    <source>
        <strain evidence="3">BBR_PRJEB10992</strain>
    </source>
</reference>
<gene>
    <name evidence="3" type="ORF">PL8927_50018</name>
</gene>
<dbReference type="RefSeq" id="WP_083616419.1">
    <property type="nucleotide sequence ID" value="NZ_LR734824.1"/>
</dbReference>
<sequence length="719" mass="79264">MTKPQFDQTRLSPSEFNQEVKSASPSENSSEIAVEEKPTAQKRIPLKLPGWFWGWPFLWLIIFLGFGTTGTGALLWLLTMPPVPTCDDISALSPDSERLYCADLATKSGKVEPLRQAFALVASWPADHPLQGLAQQKMKQWSQALIEIAKQKIESNGDLKSALAIVDIVPKNTPAYELVAIAIEGWKNNWDQGQKIYDQAQMAMKALDWTKAFEYAQALSKLNNTHWSEKRFNEIMDRLSLERQGNQRLNEARELAKENTPEKFAEAIALANQIDKKLYIQAGAIKEIKNWSRSLLDLAAKELKEKNIENLTEIASLVPHYSPLYAESQNLILMGQVKALNWNQTNSQPIVQQMALLWEGQAALDKMGNNRPPYEEAQVKPEEISKQIQDLMNLQLATVAANIEHPFTLQLAIDQAQMITPQQPRRIHAQTLVAHWRKQIQRLEDQPYIALARRLAQTGSIDGFETAVQQARQVALGRPLRIEAQTLIAEWTKRIEIIEDQPLLNEALALAKQGNLSAAIDKASKINSGRALYQPARDKISGWVAQVQTTEDRPILNRAYGLAGKGNLSGAIAEAAQIGYGRALYSEAQGAIAGWAAERDTAIAAQQQPVETARPVSQGDSYSNDSGYSGDSGYSNYSEPSYSGDSGYSNYSEPSYSEDSGYSSPSNAAPDSGYSDDPYTPPEPAAEVVAPAPEPAPPSAVEPSPTDGQGAPDPNLFLE</sequence>
<evidence type="ECO:0000256" key="2">
    <source>
        <dbReference type="SAM" id="Phobius"/>
    </source>
</evidence>
<keyword evidence="2" id="KW-1133">Transmembrane helix</keyword>
<evidence type="ECO:0000256" key="1">
    <source>
        <dbReference type="SAM" id="MobiDB-lite"/>
    </source>
</evidence>
<protein>
    <recommendedName>
        <fullName evidence="5">Chromosome segregation ATPase</fullName>
    </recommendedName>
</protein>
<feature type="compositionally biased region" description="Low complexity" evidence="1">
    <location>
        <begin position="619"/>
        <end position="666"/>
    </location>
</feature>
<proteinExistence type="predicted"/>
<name>A0A7Z9BRG2_9CYAN</name>
<accession>A0A7Z9BRG2</accession>
<evidence type="ECO:0008006" key="5">
    <source>
        <dbReference type="Google" id="ProtNLM"/>
    </source>
</evidence>
<organism evidence="3 4">
    <name type="scientific">Planktothrix serta PCC 8927</name>
    <dbReference type="NCBI Taxonomy" id="671068"/>
    <lineage>
        <taxon>Bacteria</taxon>
        <taxon>Bacillati</taxon>
        <taxon>Cyanobacteriota</taxon>
        <taxon>Cyanophyceae</taxon>
        <taxon>Oscillatoriophycideae</taxon>
        <taxon>Oscillatoriales</taxon>
        <taxon>Microcoleaceae</taxon>
        <taxon>Planktothrix</taxon>
    </lineage>
</organism>
<dbReference type="AlphaFoldDB" id="A0A7Z9BRG2"/>
<keyword evidence="4" id="KW-1185">Reference proteome</keyword>
<feature type="region of interest" description="Disordered" evidence="1">
    <location>
        <begin position="1"/>
        <end position="36"/>
    </location>
</feature>